<dbReference type="InterPro" id="IPR011041">
    <property type="entry name" value="Quinoprot_gluc/sorb_DH_b-prop"/>
</dbReference>
<feature type="region of interest" description="Disordered" evidence="1">
    <location>
        <begin position="1"/>
        <end position="25"/>
    </location>
</feature>
<organism evidence="2 3">
    <name type="scientific">Thalassiosira oceanica</name>
    <name type="common">Marine diatom</name>
    <dbReference type="NCBI Taxonomy" id="159749"/>
    <lineage>
        <taxon>Eukaryota</taxon>
        <taxon>Sar</taxon>
        <taxon>Stramenopiles</taxon>
        <taxon>Ochrophyta</taxon>
        <taxon>Bacillariophyta</taxon>
        <taxon>Coscinodiscophyceae</taxon>
        <taxon>Thalassiosirophycidae</taxon>
        <taxon>Thalassiosirales</taxon>
        <taxon>Thalassiosiraceae</taxon>
        <taxon>Thalassiosira</taxon>
    </lineage>
</organism>
<keyword evidence="3" id="KW-1185">Reference proteome</keyword>
<sequence>MKSLSPYRTTVASFSASKPRPSEAGSEYDAGEYILALASLHDAGPSTVDGADGGLAAAALSDHSVAIYDASEGRVVRTIGGAHGGPISGLEFVPGAADGQRPSRRHRVVSSSRDGT</sequence>
<dbReference type="InterPro" id="IPR015943">
    <property type="entry name" value="WD40/YVTN_repeat-like_dom_sf"/>
</dbReference>
<comment type="caution">
    <text evidence="2">The sequence shown here is derived from an EMBL/GenBank/DDBJ whole genome shotgun (WGS) entry which is preliminary data.</text>
</comment>
<dbReference type="SUPFAM" id="SSF50952">
    <property type="entry name" value="Soluble quinoprotein glucose dehydrogenase"/>
    <property type="match status" value="1"/>
</dbReference>
<name>K0RAM5_THAOC</name>
<evidence type="ECO:0000313" key="3">
    <source>
        <dbReference type="Proteomes" id="UP000266841"/>
    </source>
</evidence>
<dbReference type="EMBL" id="AGNL01044861">
    <property type="protein sequence ID" value="EJK49374.1"/>
    <property type="molecule type" value="Genomic_DNA"/>
</dbReference>
<proteinExistence type="predicted"/>
<feature type="non-terminal residue" evidence="2">
    <location>
        <position position="116"/>
    </location>
</feature>
<evidence type="ECO:0000313" key="2">
    <source>
        <dbReference type="EMBL" id="EJK49374.1"/>
    </source>
</evidence>
<dbReference type="Gene3D" id="2.130.10.10">
    <property type="entry name" value="YVTN repeat-like/Quinoprotein amine dehydrogenase"/>
    <property type="match status" value="1"/>
</dbReference>
<evidence type="ECO:0000256" key="1">
    <source>
        <dbReference type="SAM" id="MobiDB-lite"/>
    </source>
</evidence>
<gene>
    <name evidence="2" type="ORF">THAOC_31752</name>
</gene>
<reference evidence="2 3" key="1">
    <citation type="journal article" date="2012" name="Genome Biol.">
        <title>Genome and low-iron response of an oceanic diatom adapted to chronic iron limitation.</title>
        <authorList>
            <person name="Lommer M."/>
            <person name="Specht M."/>
            <person name="Roy A.S."/>
            <person name="Kraemer L."/>
            <person name="Andreson R."/>
            <person name="Gutowska M.A."/>
            <person name="Wolf J."/>
            <person name="Bergner S.V."/>
            <person name="Schilhabel M.B."/>
            <person name="Klostermeier U.C."/>
            <person name="Beiko R.G."/>
            <person name="Rosenstiel P."/>
            <person name="Hippler M."/>
            <person name="Laroche J."/>
        </authorList>
    </citation>
    <scope>NUCLEOTIDE SEQUENCE [LARGE SCALE GENOMIC DNA]</scope>
    <source>
        <strain evidence="2 3">CCMP1005</strain>
    </source>
</reference>
<dbReference type="eggNOG" id="KOG1188">
    <property type="taxonomic scope" value="Eukaryota"/>
</dbReference>
<accession>K0RAM5</accession>
<protein>
    <submittedName>
        <fullName evidence="2">Uncharacterized protein</fullName>
    </submittedName>
</protein>
<feature type="compositionally biased region" description="Polar residues" evidence="1">
    <location>
        <begin position="1"/>
        <end position="16"/>
    </location>
</feature>
<dbReference type="Proteomes" id="UP000266841">
    <property type="component" value="Unassembled WGS sequence"/>
</dbReference>
<dbReference type="AlphaFoldDB" id="K0RAM5"/>
<feature type="region of interest" description="Disordered" evidence="1">
    <location>
        <begin position="90"/>
        <end position="116"/>
    </location>
</feature>